<proteinExistence type="predicted"/>
<protein>
    <submittedName>
        <fullName evidence="1">Uncharacterized protein</fullName>
    </submittedName>
</protein>
<reference evidence="1 2" key="1">
    <citation type="submission" date="2015-01" db="EMBL/GenBank/DDBJ databases">
        <title>Evolution of Trichinella species and genotypes.</title>
        <authorList>
            <person name="Korhonen P.K."/>
            <person name="Edoardo P."/>
            <person name="Giuseppe L.R."/>
            <person name="Gasser R.B."/>
        </authorList>
    </citation>
    <scope>NUCLEOTIDE SEQUENCE [LARGE SCALE GENOMIC DNA]</scope>
    <source>
        <strain evidence="1">ISS1980</strain>
    </source>
</reference>
<organism evidence="1 2">
    <name type="scientific">Trichinella papuae</name>
    <dbReference type="NCBI Taxonomy" id="268474"/>
    <lineage>
        <taxon>Eukaryota</taxon>
        <taxon>Metazoa</taxon>
        <taxon>Ecdysozoa</taxon>
        <taxon>Nematoda</taxon>
        <taxon>Enoplea</taxon>
        <taxon>Dorylaimia</taxon>
        <taxon>Trichinellida</taxon>
        <taxon>Trichinellidae</taxon>
        <taxon>Trichinella</taxon>
    </lineage>
</organism>
<dbReference type="Proteomes" id="UP000054843">
    <property type="component" value="Unassembled WGS sequence"/>
</dbReference>
<accession>A0A0V1MT80</accession>
<dbReference type="EMBL" id="JYDO01000044">
    <property type="protein sequence ID" value="KRZ74935.1"/>
    <property type="molecule type" value="Genomic_DNA"/>
</dbReference>
<evidence type="ECO:0000313" key="1">
    <source>
        <dbReference type="EMBL" id="KRZ74935.1"/>
    </source>
</evidence>
<name>A0A0V1MT80_9BILA</name>
<comment type="caution">
    <text evidence="1">The sequence shown here is derived from an EMBL/GenBank/DDBJ whole genome shotgun (WGS) entry which is preliminary data.</text>
</comment>
<sequence length="129" mass="14504">MDEKFVDSDEISRKQLLLADDTLADDKHRSHQKQNRTFKLLLLKQEKKTSRETKATDQTTLTTLVSNADGANGVPTVDQRVTAENQVKYPEPAQLGVVLVHRALKREPLVDAVDENQLVETVVEHTAQC</sequence>
<gene>
    <name evidence="1" type="ORF">T10_4219</name>
</gene>
<evidence type="ECO:0000313" key="2">
    <source>
        <dbReference type="Proteomes" id="UP000054843"/>
    </source>
</evidence>
<keyword evidence="2" id="KW-1185">Reference proteome</keyword>
<dbReference type="AlphaFoldDB" id="A0A0V1MT80"/>